<feature type="compositionally biased region" description="Basic and acidic residues" evidence="1">
    <location>
        <begin position="1"/>
        <end position="12"/>
    </location>
</feature>
<organism evidence="2 3">
    <name type="scientific">Caenimonas koreensis DSM 17982</name>
    <dbReference type="NCBI Taxonomy" id="1121255"/>
    <lineage>
        <taxon>Bacteria</taxon>
        <taxon>Pseudomonadati</taxon>
        <taxon>Pseudomonadota</taxon>
        <taxon>Betaproteobacteria</taxon>
        <taxon>Burkholderiales</taxon>
        <taxon>Comamonadaceae</taxon>
        <taxon>Caenimonas</taxon>
    </lineage>
</organism>
<dbReference type="AlphaFoldDB" id="A0A844B2K5"/>
<evidence type="ECO:0000313" key="3">
    <source>
        <dbReference type="Proteomes" id="UP000487350"/>
    </source>
</evidence>
<reference evidence="2 3" key="1">
    <citation type="submission" date="2019-11" db="EMBL/GenBank/DDBJ databases">
        <title>Caenimonas koreensis gen. nov., sp. nov., isolated from activated sludge.</title>
        <authorList>
            <person name="Seung H.R."/>
        </authorList>
    </citation>
    <scope>NUCLEOTIDE SEQUENCE [LARGE SCALE GENOMIC DNA]</scope>
    <source>
        <strain evidence="2 3">EMB320</strain>
    </source>
</reference>
<gene>
    <name evidence="2" type="ORF">GHT07_01455</name>
</gene>
<sequence length="60" mass="6411">MTKEPHTPEDHPAVTPPALPGEGRTGTGADTAFLEMLRKRRMTVNRDANSDAAEVPPSGK</sequence>
<keyword evidence="3" id="KW-1185">Reference proteome</keyword>
<evidence type="ECO:0000256" key="1">
    <source>
        <dbReference type="SAM" id="MobiDB-lite"/>
    </source>
</evidence>
<dbReference type="RefSeq" id="WP_153583268.1">
    <property type="nucleotide sequence ID" value="NZ_WJBU01000001.1"/>
</dbReference>
<feature type="region of interest" description="Disordered" evidence="1">
    <location>
        <begin position="41"/>
        <end position="60"/>
    </location>
</feature>
<dbReference type="Proteomes" id="UP000487350">
    <property type="component" value="Unassembled WGS sequence"/>
</dbReference>
<evidence type="ECO:0000313" key="2">
    <source>
        <dbReference type="EMBL" id="MRD45929.1"/>
    </source>
</evidence>
<dbReference type="EMBL" id="WJBU01000001">
    <property type="protein sequence ID" value="MRD45929.1"/>
    <property type="molecule type" value="Genomic_DNA"/>
</dbReference>
<accession>A0A844B2K5</accession>
<name>A0A844B2K5_9BURK</name>
<protein>
    <submittedName>
        <fullName evidence="2">Uncharacterized protein</fullName>
    </submittedName>
</protein>
<comment type="caution">
    <text evidence="2">The sequence shown here is derived from an EMBL/GenBank/DDBJ whole genome shotgun (WGS) entry which is preliminary data.</text>
</comment>
<proteinExistence type="predicted"/>
<feature type="region of interest" description="Disordered" evidence="1">
    <location>
        <begin position="1"/>
        <end position="31"/>
    </location>
</feature>